<dbReference type="InterPro" id="IPR023358">
    <property type="entry name" value="Peptidase_M18_dom2"/>
</dbReference>
<evidence type="ECO:0000256" key="12">
    <source>
        <dbReference type="ARBA" id="ARBA00023049"/>
    </source>
</evidence>
<dbReference type="InterPro" id="IPR001948">
    <property type="entry name" value="Peptidase_M18"/>
</dbReference>
<sequence length="184" mass="20847">MAAATMSATKEVVLNAAKQFLTFVNRSPSPFHVVEECRVRLLSAGFKELRETEHWVIEPKHKYFFTRNKSTIIAFAVGGQYKPGNGFSMVGAHTDSPCLKVKPNSRRIKNGFLSVGIECYGGGIWHTWLDRDLKLAGRVIVKNGEKLEHRLVHIDRPILYIPNVAIHLHRSHNENFSVNKETNL</sequence>
<reference evidence="15" key="1">
    <citation type="submission" date="2025-08" db="UniProtKB">
        <authorList>
            <consortium name="RefSeq"/>
        </authorList>
    </citation>
    <scope>IDENTIFICATION</scope>
    <source>
        <tissue evidence="15">Testes</tissue>
    </source>
</reference>
<protein>
    <recommendedName>
        <fullName evidence="6">Aspartyl aminopeptidase</fullName>
        <ecNumber evidence="5">3.4.11.21</ecNumber>
    </recommendedName>
</protein>
<comment type="similarity">
    <text evidence="3 13">Belongs to the peptidase M18 family.</text>
</comment>
<dbReference type="Proteomes" id="UP000694865">
    <property type="component" value="Unplaced"/>
</dbReference>
<evidence type="ECO:0000256" key="2">
    <source>
        <dbReference type="ARBA" id="ARBA00001947"/>
    </source>
</evidence>
<evidence type="ECO:0000256" key="9">
    <source>
        <dbReference type="ARBA" id="ARBA00022723"/>
    </source>
</evidence>
<evidence type="ECO:0000256" key="11">
    <source>
        <dbReference type="ARBA" id="ARBA00022833"/>
    </source>
</evidence>
<evidence type="ECO:0000256" key="10">
    <source>
        <dbReference type="ARBA" id="ARBA00022801"/>
    </source>
</evidence>
<keyword evidence="8 13" id="KW-0645">Protease</keyword>
<keyword evidence="14" id="KW-1185">Reference proteome</keyword>
<dbReference type="SUPFAM" id="SSF101821">
    <property type="entry name" value="Aminopeptidase/glucanase lid domain"/>
    <property type="match status" value="1"/>
</dbReference>
<dbReference type="Gene3D" id="2.30.250.10">
    <property type="entry name" value="Aminopeptidase i, Domain 2"/>
    <property type="match status" value="1"/>
</dbReference>
<evidence type="ECO:0000256" key="3">
    <source>
        <dbReference type="ARBA" id="ARBA00008290"/>
    </source>
</evidence>
<evidence type="ECO:0000256" key="6">
    <source>
        <dbReference type="ARBA" id="ARBA00015118"/>
    </source>
</evidence>
<gene>
    <name evidence="15" type="primary">LOC102807181</name>
</gene>
<name>A0ABM0MDV9_SACKO</name>
<evidence type="ECO:0000256" key="1">
    <source>
        <dbReference type="ARBA" id="ARBA00001335"/>
    </source>
</evidence>
<dbReference type="PANTHER" id="PTHR28570">
    <property type="entry name" value="ASPARTYL AMINOPEPTIDASE"/>
    <property type="match status" value="1"/>
</dbReference>
<evidence type="ECO:0000313" key="14">
    <source>
        <dbReference type="Proteomes" id="UP000694865"/>
    </source>
</evidence>
<organism evidence="14 15">
    <name type="scientific">Saccoglossus kowalevskii</name>
    <name type="common">Acorn worm</name>
    <dbReference type="NCBI Taxonomy" id="10224"/>
    <lineage>
        <taxon>Eukaryota</taxon>
        <taxon>Metazoa</taxon>
        <taxon>Hemichordata</taxon>
        <taxon>Enteropneusta</taxon>
        <taxon>Harrimaniidae</taxon>
        <taxon>Saccoglossus</taxon>
    </lineage>
</organism>
<dbReference type="RefSeq" id="XP_006818200.1">
    <property type="nucleotide sequence ID" value="XM_006818137.1"/>
</dbReference>
<keyword evidence="12 13" id="KW-0482">Metalloprotease</keyword>
<dbReference type="Pfam" id="PF02127">
    <property type="entry name" value="Peptidase_M18"/>
    <property type="match status" value="1"/>
</dbReference>
<accession>A0ABM0MDV9</accession>
<evidence type="ECO:0000256" key="5">
    <source>
        <dbReference type="ARBA" id="ARBA00011965"/>
    </source>
</evidence>
<evidence type="ECO:0000256" key="8">
    <source>
        <dbReference type="ARBA" id="ARBA00022670"/>
    </source>
</evidence>
<evidence type="ECO:0000256" key="4">
    <source>
        <dbReference type="ARBA" id="ARBA00011395"/>
    </source>
</evidence>
<proteinExistence type="inferred from homology"/>
<keyword evidence="11 13" id="KW-0862">Zinc</keyword>
<dbReference type="PRINTS" id="PR00932">
    <property type="entry name" value="AMINO1PTASE"/>
</dbReference>
<comment type="subunit">
    <text evidence="4">Tetrahedron-shaped homododecamer built from six homodimers.</text>
</comment>
<keyword evidence="10 13" id="KW-0378">Hydrolase</keyword>
<dbReference type="EC" id="3.4.11.21" evidence="5"/>
<keyword evidence="7 13" id="KW-0031">Aminopeptidase</keyword>
<evidence type="ECO:0000313" key="15">
    <source>
        <dbReference type="RefSeq" id="XP_006818200.1"/>
    </source>
</evidence>
<evidence type="ECO:0000256" key="13">
    <source>
        <dbReference type="RuleBase" id="RU004386"/>
    </source>
</evidence>
<keyword evidence="9 13" id="KW-0479">Metal-binding</keyword>
<comment type="cofactor">
    <cofactor evidence="2">
        <name>Zn(2+)</name>
        <dbReference type="ChEBI" id="CHEBI:29105"/>
    </cofactor>
</comment>
<dbReference type="GeneID" id="102807181"/>
<dbReference type="PANTHER" id="PTHR28570:SF3">
    <property type="entry name" value="ASPARTYL AMINOPEPTIDASE"/>
    <property type="match status" value="1"/>
</dbReference>
<dbReference type="SUPFAM" id="SSF53187">
    <property type="entry name" value="Zn-dependent exopeptidases"/>
    <property type="match status" value="1"/>
</dbReference>
<evidence type="ECO:0000256" key="7">
    <source>
        <dbReference type="ARBA" id="ARBA00022438"/>
    </source>
</evidence>
<comment type="catalytic activity">
    <reaction evidence="1">
        <text>Release of an N-terminal aspartate or glutamate from a peptide, with a preference for aspartate.</text>
        <dbReference type="EC" id="3.4.11.21"/>
    </reaction>
</comment>